<evidence type="ECO:0000256" key="2">
    <source>
        <dbReference type="ARBA" id="ARBA00022679"/>
    </source>
</evidence>
<dbReference type="Gene3D" id="3.40.50.150">
    <property type="entry name" value="Vaccinia Virus protein VP39"/>
    <property type="match status" value="1"/>
</dbReference>
<dbReference type="InterPro" id="IPR041698">
    <property type="entry name" value="Methyltransf_25"/>
</dbReference>
<dbReference type="GO" id="GO:0008168">
    <property type="term" value="F:methyltransferase activity"/>
    <property type="evidence" value="ECO:0007669"/>
    <property type="project" value="UniProtKB-KW"/>
</dbReference>
<dbReference type="GO" id="GO:0032259">
    <property type="term" value="P:methylation"/>
    <property type="evidence" value="ECO:0007669"/>
    <property type="project" value="UniProtKB-KW"/>
</dbReference>
<evidence type="ECO:0000256" key="1">
    <source>
        <dbReference type="ARBA" id="ARBA00022603"/>
    </source>
</evidence>
<dbReference type="SUPFAM" id="SSF53335">
    <property type="entry name" value="S-adenosyl-L-methionine-dependent methyltransferases"/>
    <property type="match status" value="1"/>
</dbReference>
<keyword evidence="2" id="KW-0808">Transferase</keyword>
<dbReference type="AlphaFoldDB" id="A0A6J4S834"/>
<dbReference type="PANTHER" id="PTHR44942:SF4">
    <property type="entry name" value="METHYLTRANSFERASE TYPE 11 DOMAIN-CONTAINING PROTEIN"/>
    <property type="match status" value="1"/>
</dbReference>
<dbReference type="InterPro" id="IPR051052">
    <property type="entry name" value="Diverse_substrate_MTase"/>
</dbReference>
<reference evidence="4" key="1">
    <citation type="submission" date="2020-02" db="EMBL/GenBank/DDBJ databases">
        <authorList>
            <person name="Meier V. D."/>
        </authorList>
    </citation>
    <scope>NUCLEOTIDE SEQUENCE</scope>
    <source>
        <strain evidence="4">AVDCRST_MAG67</strain>
    </source>
</reference>
<evidence type="ECO:0000313" key="4">
    <source>
        <dbReference type="EMBL" id="CAA9491350.1"/>
    </source>
</evidence>
<sequence>MSSDEVSAATSPQWTWDPSLYAGSARFYAAGRVGYPIDVADALVAALALDGSGRLLDVGCGPGSLTLLLAPHFTQATGVDADADMLIEAARLAEERGVRNVKWRRLRGEELPADLPPARVVTFAQSFHWMDRRRVAGAVRSMLVRGGAVVHVHATTHQGVDTDRELPHPQPPREAISRLVQRYLGAQRRAGQGVLTAGTLQGEDAIYRGAGFTGPQRLEVPGRVVARSAHEIAASVYSLSSSAPHLFGDRLDQFDGELRQLLTDVARDGRFSEQMRSIALDIWR</sequence>
<dbReference type="PANTHER" id="PTHR44942">
    <property type="entry name" value="METHYLTRANSF_11 DOMAIN-CONTAINING PROTEIN"/>
    <property type="match status" value="1"/>
</dbReference>
<accession>A0A6J4S834</accession>
<keyword evidence="1" id="KW-0489">Methyltransferase</keyword>
<dbReference type="Pfam" id="PF13649">
    <property type="entry name" value="Methyltransf_25"/>
    <property type="match status" value="1"/>
</dbReference>
<feature type="domain" description="Methyltransferase" evidence="3">
    <location>
        <begin position="56"/>
        <end position="147"/>
    </location>
</feature>
<name>A0A6J4S834_9ACTN</name>
<dbReference type="EMBL" id="CADCVQ010000063">
    <property type="protein sequence ID" value="CAA9491350.1"/>
    <property type="molecule type" value="Genomic_DNA"/>
</dbReference>
<dbReference type="CDD" id="cd02440">
    <property type="entry name" value="AdoMet_MTases"/>
    <property type="match status" value="1"/>
</dbReference>
<dbReference type="InterPro" id="IPR029063">
    <property type="entry name" value="SAM-dependent_MTases_sf"/>
</dbReference>
<organism evidence="4">
    <name type="scientific">uncultured Solirubrobacteraceae bacterium</name>
    <dbReference type="NCBI Taxonomy" id="1162706"/>
    <lineage>
        <taxon>Bacteria</taxon>
        <taxon>Bacillati</taxon>
        <taxon>Actinomycetota</taxon>
        <taxon>Thermoleophilia</taxon>
        <taxon>Solirubrobacterales</taxon>
        <taxon>Solirubrobacteraceae</taxon>
        <taxon>environmental samples</taxon>
    </lineage>
</organism>
<protein>
    <submittedName>
        <fullName evidence="4">Transcriptional regulator, ArsR family</fullName>
    </submittedName>
</protein>
<evidence type="ECO:0000259" key="3">
    <source>
        <dbReference type="Pfam" id="PF13649"/>
    </source>
</evidence>
<gene>
    <name evidence="4" type="ORF">AVDCRST_MAG67-1394</name>
</gene>
<proteinExistence type="predicted"/>